<protein>
    <submittedName>
        <fullName evidence="2">3TM holin, Phage_holin_3</fullName>
    </submittedName>
</protein>
<organism evidence="2 3">
    <name type="scientific">Marinobacterium iners DSM 11526</name>
    <dbReference type="NCBI Taxonomy" id="1122198"/>
    <lineage>
        <taxon>Bacteria</taxon>
        <taxon>Pseudomonadati</taxon>
        <taxon>Pseudomonadota</taxon>
        <taxon>Gammaproteobacteria</taxon>
        <taxon>Oceanospirillales</taxon>
        <taxon>Oceanospirillaceae</taxon>
        <taxon>Marinobacterium</taxon>
    </lineage>
</organism>
<feature type="transmembrane region" description="Helical" evidence="1">
    <location>
        <begin position="35"/>
        <end position="54"/>
    </location>
</feature>
<dbReference type="OrthoDB" id="7027997at2"/>
<dbReference type="RefSeq" id="WP_091823423.1">
    <property type="nucleotide sequence ID" value="NZ_FNRJ01000002.1"/>
</dbReference>
<keyword evidence="1" id="KW-0812">Transmembrane</keyword>
<evidence type="ECO:0000313" key="3">
    <source>
        <dbReference type="Proteomes" id="UP000242469"/>
    </source>
</evidence>
<name>A0A1H3ZVY1_9GAMM</name>
<accession>A0A1H3ZVY1</accession>
<dbReference type="Pfam" id="PF05449">
    <property type="entry name" value="Phage_holin_3_7"/>
    <property type="match status" value="1"/>
</dbReference>
<dbReference type="EMBL" id="FNRJ01000002">
    <property type="protein sequence ID" value="SEA27785.1"/>
    <property type="molecule type" value="Genomic_DNA"/>
</dbReference>
<gene>
    <name evidence="2" type="ORF">SAMN02745729_102185</name>
</gene>
<evidence type="ECO:0000313" key="2">
    <source>
        <dbReference type="EMBL" id="SEA27785.1"/>
    </source>
</evidence>
<feature type="transmembrane region" description="Helical" evidence="1">
    <location>
        <begin position="6"/>
        <end position="23"/>
    </location>
</feature>
<keyword evidence="1" id="KW-1133">Transmembrane helix</keyword>
<dbReference type="STRING" id="1122198.SAMN02745729_102185"/>
<sequence>MNLLDLIVFVSAAGTCLRLLFYRRGAARFKRHVSLLAWLVIVVTGSVALCIVTGKISSTQIHPIGILMLCLLTAATWYARGNIAQLIRLARGHQWN</sequence>
<keyword evidence="3" id="KW-1185">Reference proteome</keyword>
<reference evidence="3" key="1">
    <citation type="submission" date="2016-10" db="EMBL/GenBank/DDBJ databases">
        <authorList>
            <person name="Varghese N."/>
            <person name="Submissions S."/>
        </authorList>
    </citation>
    <scope>NUCLEOTIDE SEQUENCE [LARGE SCALE GENOMIC DNA]</scope>
    <source>
        <strain evidence="3">DSM 11526</strain>
    </source>
</reference>
<dbReference type="InterPro" id="IPR008473">
    <property type="entry name" value="Phage_holin_3_7"/>
</dbReference>
<dbReference type="Proteomes" id="UP000242469">
    <property type="component" value="Unassembled WGS sequence"/>
</dbReference>
<evidence type="ECO:0000256" key="1">
    <source>
        <dbReference type="SAM" id="Phobius"/>
    </source>
</evidence>
<proteinExistence type="predicted"/>
<feature type="transmembrane region" description="Helical" evidence="1">
    <location>
        <begin position="60"/>
        <end position="79"/>
    </location>
</feature>
<keyword evidence="1" id="KW-0472">Membrane</keyword>
<dbReference type="AlphaFoldDB" id="A0A1H3ZVY1"/>